<gene>
    <name evidence="1" type="ORF">G01um101477_211</name>
</gene>
<sequence length="200" mass="22220">MNASLKALQSAKNKIAVLAALVSLVTGIHPGTLVAHAQAVGSEKSIVFEIKTQNPGSLITMDHAKYAKIDKKVTLVREYLESKGAPLADYTEILLAQDDWKTILAISNAESSLGKRCYYNNCSGIYGQFGIGYAGLKRYDSTADWIIDLQKLIDRRYKGWTLKQMNGIYVYPRSSNWYAATSQIYNDLVEIEQQVETESA</sequence>
<evidence type="ECO:0000313" key="1">
    <source>
        <dbReference type="EMBL" id="TSC66123.1"/>
    </source>
</evidence>
<comment type="caution">
    <text evidence="1">The sequence shown here is derived from an EMBL/GenBank/DDBJ whole genome shotgun (WGS) entry which is preliminary data.</text>
</comment>
<protein>
    <recommendedName>
        <fullName evidence="3">Mannosyl-glycoprotein endo-beta-N-acetylglucosamidase-like domain-containing protein</fullName>
    </recommendedName>
</protein>
<evidence type="ECO:0008006" key="3">
    <source>
        <dbReference type="Google" id="ProtNLM"/>
    </source>
</evidence>
<name>A0A554JCJ9_9BACT</name>
<dbReference type="Proteomes" id="UP000319613">
    <property type="component" value="Unassembled WGS sequence"/>
</dbReference>
<dbReference type="AlphaFoldDB" id="A0A554JCJ9"/>
<dbReference type="EMBL" id="VMFF01000014">
    <property type="protein sequence ID" value="TSC66123.1"/>
    <property type="molecule type" value="Genomic_DNA"/>
</dbReference>
<organism evidence="1 2">
    <name type="scientific">Candidatus Doudnabacteria bacterium Gr01-1014_77</name>
    <dbReference type="NCBI Taxonomy" id="2017133"/>
    <lineage>
        <taxon>Bacteria</taxon>
        <taxon>Candidatus Doudnaibacteriota</taxon>
    </lineage>
</organism>
<accession>A0A554JCJ9</accession>
<reference evidence="1 2" key="1">
    <citation type="submission" date="2017-07" db="EMBL/GenBank/DDBJ databases">
        <title>Mechanisms for carbon and nitrogen cycling indicate functional differentiation within the Candidate Phyla Radiation.</title>
        <authorList>
            <person name="Danczak R.E."/>
            <person name="Johnston M.D."/>
            <person name="Kenah C."/>
            <person name="Slattery M."/>
            <person name="Wrighton K.C."/>
            <person name="Wilkins M.J."/>
        </authorList>
    </citation>
    <scope>NUCLEOTIDE SEQUENCE [LARGE SCALE GENOMIC DNA]</scope>
    <source>
        <strain evidence="1">Gr01-1014_77</strain>
    </source>
</reference>
<proteinExistence type="predicted"/>
<evidence type="ECO:0000313" key="2">
    <source>
        <dbReference type="Proteomes" id="UP000319613"/>
    </source>
</evidence>